<feature type="region of interest" description="Disordered" evidence="1">
    <location>
        <begin position="576"/>
        <end position="633"/>
    </location>
</feature>
<dbReference type="Pfam" id="PF01844">
    <property type="entry name" value="HNH"/>
    <property type="match status" value="1"/>
</dbReference>
<feature type="domain" description="HNH nuclease" evidence="2">
    <location>
        <begin position="470"/>
        <end position="520"/>
    </location>
</feature>
<feature type="compositionally biased region" description="Basic and acidic residues" evidence="1">
    <location>
        <begin position="1"/>
        <end position="13"/>
    </location>
</feature>
<dbReference type="SMART" id="SM00507">
    <property type="entry name" value="HNHc"/>
    <property type="match status" value="1"/>
</dbReference>
<dbReference type="GO" id="GO:0003676">
    <property type="term" value="F:nucleic acid binding"/>
    <property type="evidence" value="ECO:0007669"/>
    <property type="project" value="InterPro"/>
</dbReference>
<proteinExistence type="predicted"/>
<sequence>MVERQGGQDRDATRLGFSVAAAPTSARETRAPDARSAADTAAHADTASPAGTASTAGTASAAGLGSAASPAGPGSAGGVLSRTGLLAAADVARWREAVASLDRDVSDAERVDQLRALEELKAAAAAAQARIAVDLEASQLQAQASAGVPAARRGRGIGARVALARRESPARGGRLLGLGKALVTEMPHTLAALSLGVINEWRATLLVRESACLSVADRAVFDAEVAADPAALAGLGERRLVARAKQVAYRLDAAAVVARAARASNERCVSLRPAPETMTYLTGLLPVTQGVGVYAALTRVADALRAQGDARSRGQIMADTLVERVTGQAHAEDVPIEVHLVMTERTLLGGDDEPAQIPGYGTIPAELARQLINDRTQHPDTTQGAGGQDTAGGTDTGSTAGRPDTGATAGGQPVPRSSGAPMSRVSGDDDGAGTGKADSAVLLWLRRLFTAPTTGQLIAMDSRRRTAPPGLARFIDARDQTCRTPWCDAPIRHRDHITAHADGGATTATNLEGLCEACNYAKQAPGWHARTITENEHARAETDHPRRAGPEPDIDQRAGPETGRARRAGLDLGLGLDIDQRAGPDPGHVVETTTPTGHRYTSSAPPLPGHRDSPRQPATAPPTTPPAKTDSPVERLLADYIRAA</sequence>
<feature type="compositionally biased region" description="Polar residues" evidence="1">
    <location>
        <begin position="591"/>
        <end position="604"/>
    </location>
</feature>
<dbReference type="EMBL" id="WHPC01000012">
    <property type="protein sequence ID" value="MPV36459.1"/>
    <property type="molecule type" value="Genomic_DNA"/>
</dbReference>
<evidence type="ECO:0000313" key="3">
    <source>
        <dbReference type="EMBL" id="MPV36459.1"/>
    </source>
</evidence>
<feature type="compositionally biased region" description="Low complexity" evidence="1">
    <location>
        <begin position="391"/>
        <end position="401"/>
    </location>
</feature>
<name>A0A6N7EEC4_9MICO</name>
<feature type="region of interest" description="Disordered" evidence="1">
    <location>
        <begin position="536"/>
        <end position="563"/>
    </location>
</feature>
<accession>A0A6N7EEC4</accession>
<dbReference type="CDD" id="cd00085">
    <property type="entry name" value="HNHc"/>
    <property type="match status" value="1"/>
</dbReference>
<evidence type="ECO:0000256" key="1">
    <source>
        <dbReference type="SAM" id="MobiDB-lite"/>
    </source>
</evidence>
<dbReference type="Gene3D" id="1.10.30.50">
    <property type="match status" value="1"/>
</dbReference>
<dbReference type="InterPro" id="IPR002711">
    <property type="entry name" value="HNH"/>
</dbReference>
<dbReference type="GO" id="GO:0004519">
    <property type="term" value="F:endonuclease activity"/>
    <property type="evidence" value="ECO:0007669"/>
    <property type="project" value="InterPro"/>
</dbReference>
<dbReference type="OrthoDB" id="5241234at2"/>
<evidence type="ECO:0000259" key="2">
    <source>
        <dbReference type="SMART" id="SM00507"/>
    </source>
</evidence>
<organism evidence="3 4">
    <name type="scientific">Georgenia subflava</name>
    <dbReference type="NCBI Taxonomy" id="1622177"/>
    <lineage>
        <taxon>Bacteria</taxon>
        <taxon>Bacillati</taxon>
        <taxon>Actinomycetota</taxon>
        <taxon>Actinomycetes</taxon>
        <taxon>Micrococcales</taxon>
        <taxon>Bogoriellaceae</taxon>
        <taxon>Georgenia</taxon>
    </lineage>
</organism>
<evidence type="ECO:0000313" key="4">
    <source>
        <dbReference type="Proteomes" id="UP000437709"/>
    </source>
</evidence>
<feature type="compositionally biased region" description="Low complexity" evidence="1">
    <location>
        <begin position="34"/>
        <end position="73"/>
    </location>
</feature>
<reference evidence="3 4" key="1">
    <citation type="submission" date="2019-10" db="EMBL/GenBank/DDBJ databases">
        <title>Georgenia wutianyii sp. nov. and Georgenia yuyongxinii sp. nov. isolated from plateau pika (Ochotona curzoniae) in the Qinghai-Tibet plateau of China.</title>
        <authorList>
            <person name="Tian Z."/>
        </authorList>
    </citation>
    <scope>NUCLEOTIDE SEQUENCE [LARGE SCALE GENOMIC DNA]</scope>
    <source>
        <strain evidence="3 4">JCM 19765</strain>
    </source>
</reference>
<feature type="region of interest" description="Disordered" evidence="1">
    <location>
        <begin position="377"/>
        <end position="434"/>
    </location>
</feature>
<feature type="region of interest" description="Disordered" evidence="1">
    <location>
        <begin position="1"/>
        <end position="77"/>
    </location>
</feature>
<dbReference type="AlphaFoldDB" id="A0A6N7EEC4"/>
<dbReference type="GO" id="GO:0008270">
    <property type="term" value="F:zinc ion binding"/>
    <property type="evidence" value="ECO:0007669"/>
    <property type="project" value="InterPro"/>
</dbReference>
<gene>
    <name evidence="3" type="ORF">GB881_05225</name>
</gene>
<feature type="compositionally biased region" description="Basic and acidic residues" evidence="1">
    <location>
        <begin position="536"/>
        <end position="558"/>
    </location>
</feature>
<dbReference type="Proteomes" id="UP000437709">
    <property type="component" value="Unassembled WGS sequence"/>
</dbReference>
<dbReference type="InterPro" id="IPR003615">
    <property type="entry name" value="HNH_nuc"/>
</dbReference>
<protein>
    <submittedName>
        <fullName evidence="3">DUF222 domain-containing protein</fullName>
    </submittedName>
</protein>
<keyword evidence="4" id="KW-1185">Reference proteome</keyword>
<comment type="caution">
    <text evidence="3">The sequence shown here is derived from an EMBL/GenBank/DDBJ whole genome shotgun (WGS) entry which is preliminary data.</text>
</comment>